<proteinExistence type="predicted"/>
<gene>
    <name evidence="2" type="ORF">LX64_03577</name>
</gene>
<dbReference type="EMBL" id="QLLL01000006">
    <property type="protein sequence ID" value="RAJ02557.1"/>
    <property type="molecule type" value="Genomic_DNA"/>
</dbReference>
<evidence type="ECO:0000313" key="2">
    <source>
        <dbReference type="EMBL" id="RAJ02557.1"/>
    </source>
</evidence>
<evidence type="ECO:0000313" key="3">
    <source>
        <dbReference type="Proteomes" id="UP000249547"/>
    </source>
</evidence>
<keyword evidence="3" id="KW-1185">Reference proteome</keyword>
<feature type="transmembrane region" description="Helical" evidence="1">
    <location>
        <begin position="16"/>
        <end position="39"/>
    </location>
</feature>
<organism evidence="2 3">
    <name type="scientific">Chitinophaga skermanii</name>
    <dbReference type="NCBI Taxonomy" id="331697"/>
    <lineage>
        <taxon>Bacteria</taxon>
        <taxon>Pseudomonadati</taxon>
        <taxon>Bacteroidota</taxon>
        <taxon>Chitinophagia</taxon>
        <taxon>Chitinophagales</taxon>
        <taxon>Chitinophagaceae</taxon>
        <taxon>Chitinophaga</taxon>
    </lineage>
</organism>
<reference evidence="2 3" key="1">
    <citation type="submission" date="2018-06" db="EMBL/GenBank/DDBJ databases">
        <title>Genomic Encyclopedia of Archaeal and Bacterial Type Strains, Phase II (KMG-II): from individual species to whole genera.</title>
        <authorList>
            <person name="Goeker M."/>
        </authorList>
    </citation>
    <scope>NUCLEOTIDE SEQUENCE [LARGE SCALE GENOMIC DNA]</scope>
    <source>
        <strain evidence="2 3">DSM 23857</strain>
    </source>
</reference>
<accession>A0A327QLC6</accession>
<dbReference type="AlphaFoldDB" id="A0A327QLC6"/>
<evidence type="ECO:0000256" key="1">
    <source>
        <dbReference type="SAM" id="Phobius"/>
    </source>
</evidence>
<sequence length="161" mass="18365">MKVKVRSDKHYNMRKFPYLLLISLIPVLLVLAYLLNSVYQALDPNWRNNESLVYYVREVSISFTIFHLILFGLLISVYAFIINRLYEIKPVKFIKQYLAIVPSAFTFIVGGIVLTRAGINNSTLQFSGVLLGCYIVSIALIFLLPLRSGMKTSADSTKTEY</sequence>
<name>A0A327QLC6_9BACT</name>
<protein>
    <submittedName>
        <fullName evidence="2">Uncharacterized protein</fullName>
    </submittedName>
</protein>
<feature type="transmembrane region" description="Helical" evidence="1">
    <location>
        <begin position="126"/>
        <end position="146"/>
    </location>
</feature>
<keyword evidence="1" id="KW-0812">Transmembrane</keyword>
<keyword evidence="1" id="KW-0472">Membrane</keyword>
<comment type="caution">
    <text evidence="2">The sequence shown here is derived from an EMBL/GenBank/DDBJ whole genome shotgun (WGS) entry which is preliminary data.</text>
</comment>
<feature type="transmembrane region" description="Helical" evidence="1">
    <location>
        <begin position="93"/>
        <end position="114"/>
    </location>
</feature>
<keyword evidence="1" id="KW-1133">Transmembrane helix</keyword>
<dbReference type="Proteomes" id="UP000249547">
    <property type="component" value="Unassembled WGS sequence"/>
</dbReference>
<feature type="transmembrane region" description="Helical" evidence="1">
    <location>
        <begin position="59"/>
        <end position="81"/>
    </location>
</feature>